<sequence length="340" mass="38406">MERDGEDEEIGDLSFLPEGVIANVLSFTTPIDACTAAAVSRVFNAAAQSDFVWDRFLPPDWDVLISHRKSFDPLSSSKKDIFFSLCNNPVPIDDRNKSLSLDRQSGKKCIMVGARGLSVVWGDTSRYWSWDRHPRSRFAEVAVLLKVWWLELRGRISCNILSPKTTYAVYLVFRMKNCNYEGFNFYPADATVGIVGTENHGRRSVCLDPHLDNPLKWRRGYLEPRLMTPLPGPSVEMLGLEWPQERRDGWFQIELGEFESGDGGDEVEIALMEVKGHFVKTGLIVEGCFNFVLCPSSRNEEDRTEDANLLGLMHTTTEIGLLDVNTMSSEPLVDVFKSVK</sequence>
<dbReference type="Gramene" id="MELO3C017484.2.1">
    <property type="protein sequence ID" value="MELO3C017484.2.1"/>
    <property type="gene ID" value="MELO3C017484.2"/>
</dbReference>
<evidence type="ECO:0000259" key="1">
    <source>
        <dbReference type="PROSITE" id="PS50181"/>
    </source>
</evidence>
<organism evidence="2">
    <name type="scientific">Cucumis melo</name>
    <name type="common">Muskmelon</name>
    <dbReference type="NCBI Taxonomy" id="3656"/>
    <lineage>
        <taxon>Eukaryota</taxon>
        <taxon>Viridiplantae</taxon>
        <taxon>Streptophyta</taxon>
        <taxon>Embryophyta</taxon>
        <taxon>Tracheophyta</taxon>
        <taxon>Spermatophyta</taxon>
        <taxon>Magnoliopsida</taxon>
        <taxon>eudicotyledons</taxon>
        <taxon>Gunneridae</taxon>
        <taxon>Pentapetalae</taxon>
        <taxon>rosids</taxon>
        <taxon>fabids</taxon>
        <taxon>Cucurbitales</taxon>
        <taxon>Cucurbitaceae</taxon>
        <taxon>Benincaseae</taxon>
        <taxon>Cucumis</taxon>
    </lineage>
</organism>
<protein>
    <recommendedName>
        <fullName evidence="1">F-box domain-containing protein</fullName>
    </recommendedName>
</protein>
<evidence type="ECO:0000313" key="2">
    <source>
        <dbReference type="EnsemblPlants" id="MELO3C017484.2.1"/>
    </source>
</evidence>
<dbReference type="EnsemblPlants" id="MELO3C017484.2.1">
    <property type="protein sequence ID" value="MELO3C017484.2.1"/>
    <property type="gene ID" value="MELO3C017484.2"/>
</dbReference>
<dbReference type="Gene3D" id="1.20.1280.50">
    <property type="match status" value="1"/>
</dbReference>
<reference evidence="2" key="1">
    <citation type="submission" date="2023-03" db="UniProtKB">
        <authorList>
            <consortium name="EnsemblPlants"/>
        </authorList>
    </citation>
    <scope>IDENTIFICATION</scope>
</reference>
<dbReference type="AlphaFoldDB" id="A0A9I9DEK1"/>
<dbReference type="SUPFAM" id="SSF81383">
    <property type="entry name" value="F-box domain"/>
    <property type="match status" value="1"/>
</dbReference>
<dbReference type="Pfam" id="PF12937">
    <property type="entry name" value="F-box-like"/>
    <property type="match status" value="1"/>
</dbReference>
<name>A0A9I9DEK1_CUCME</name>
<dbReference type="InterPro" id="IPR036047">
    <property type="entry name" value="F-box-like_dom_sf"/>
</dbReference>
<dbReference type="CDD" id="cd22162">
    <property type="entry name" value="F-box_AtSKIP3-like"/>
    <property type="match status" value="1"/>
</dbReference>
<dbReference type="PROSITE" id="PS50181">
    <property type="entry name" value="FBOX"/>
    <property type="match status" value="1"/>
</dbReference>
<dbReference type="Pfam" id="PF14299">
    <property type="entry name" value="PP2"/>
    <property type="match status" value="1"/>
</dbReference>
<dbReference type="PANTHER" id="PTHR32278">
    <property type="entry name" value="F-BOX DOMAIN-CONTAINING PROTEIN"/>
    <property type="match status" value="1"/>
</dbReference>
<proteinExistence type="predicted"/>
<feature type="domain" description="F-box" evidence="1">
    <location>
        <begin position="10"/>
        <end position="56"/>
    </location>
</feature>
<dbReference type="InterPro" id="IPR025886">
    <property type="entry name" value="PP2-like"/>
</dbReference>
<dbReference type="PANTHER" id="PTHR32278:SF143">
    <property type="entry name" value="F-BOX PROTEIN PP2-B1"/>
    <property type="match status" value="1"/>
</dbReference>
<accession>A0A9I9DEK1</accession>
<dbReference type="InterPro" id="IPR001810">
    <property type="entry name" value="F-box_dom"/>
</dbReference>